<name>A0ACC0PQX5_RHOML</name>
<organism evidence="1 2">
    <name type="scientific">Rhododendron molle</name>
    <name type="common">Chinese azalea</name>
    <name type="synonym">Azalea mollis</name>
    <dbReference type="NCBI Taxonomy" id="49168"/>
    <lineage>
        <taxon>Eukaryota</taxon>
        <taxon>Viridiplantae</taxon>
        <taxon>Streptophyta</taxon>
        <taxon>Embryophyta</taxon>
        <taxon>Tracheophyta</taxon>
        <taxon>Spermatophyta</taxon>
        <taxon>Magnoliopsida</taxon>
        <taxon>eudicotyledons</taxon>
        <taxon>Gunneridae</taxon>
        <taxon>Pentapetalae</taxon>
        <taxon>asterids</taxon>
        <taxon>Ericales</taxon>
        <taxon>Ericaceae</taxon>
        <taxon>Ericoideae</taxon>
        <taxon>Rhodoreae</taxon>
        <taxon>Rhododendron</taxon>
    </lineage>
</organism>
<sequence length="507" mass="56297">MGTPKLQLSLLFFIWVSSTCLSSTLPADFSIVNRPAAGESISEERVAQLFQQWKEKYGKVYKHALEAGKRFRNFRNNLKYVMEKNRNRNRDKSEFSVGLNKFADLSNEEFREIYTSKVRRPSNKTMTVERRGKKGVAACEGPSSLDWRKYGVVTAIKDQGDCGSCWAFSSTGAIEGINAIVTSDLVSLSEQELVDCDSTNYGCEGGYMDYAFEWVISNGGIDTESDYPYTGEDGTCVTSKEETKAVTIDGYVDVAEEESALFCAVLNQPISVGIDGSAWDFQLYTSGIYDGSCSNDPDDIDHAVLIVGYGSEEDEEYWIIKNSWGTEWGMEGYGYIRRGTTKTYGVCAINAMASYPTKESSSPSPYPSPSVPPPPPTTPPPPPPPPPPTPPPPPPSPSPSECGDYSYCPASETCCCIFEFFDVCFIYGCCEYTDAVCCTGTEYCCPSDYPICDIEEGLCLRGAGDYLGVAAKKRKMAKHKFPWTKYEEVEKKHQPLEWKRNRFAAMR</sequence>
<keyword evidence="2" id="KW-1185">Reference proteome</keyword>
<reference evidence="1" key="1">
    <citation type="submission" date="2022-02" db="EMBL/GenBank/DDBJ databases">
        <title>Plant Genome Project.</title>
        <authorList>
            <person name="Zhang R.-G."/>
        </authorList>
    </citation>
    <scope>NUCLEOTIDE SEQUENCE</scope>
    <source>
        <strain evidence="1">AT1</strain>
    </source>
</reference>
<dbReference type="EMBL" id="CM046389">
    <property type="protein sequence ID" value="KAI8568113.1"/>
    <property type="molecule type" value="Genomic_DNA"/>
</dbReference>
<protein>
    <submittedName>
        <fullName evidence="1">Uncharacterized protein</fullName>
    </submittedName>
</protein>
<proteinExistence type="predicted"/>
<dbReference type="Proteomes" id="UP001062846">
    <property type="component" value="Chromosome 2"/>
</dbReference>
<evidence type="ECO:0000313" key="1">
    <source>
        <dbReference type="EMBL" id="KAI8568113.1"/>
    </source>
</evidence>
<evidence type="ECO:0000313" key="2">
    <source>
        <dbReference type="Proteomes" id="UP001062846"/>
    </source>
</evidence>
<gene>
    <name evidence="1" type="ORF">RHMOL_Rhmol02G0171900</name>
</gene>
<accession>A0ACC0PQX5</accession>
<comment type="caution">
    <text evidence="1">The sequence shown here is derived from an EMBL/GenBank/DDBJ whole genome shotgun (WGS) entry which is preliminary data.</text>
</comment>